<evidence type="ECO:0000313" key="1">
    <source>
        <dbReference type="EMBL" id="SEF63706.1"/>
    </source>
</evidence>
<name>A0A1H5TLQ4_9FLAO</name>
<organism evidence="1 2">
    <name type="scientific">Halpernia humi</name>
    <dbReference type="NCBI Taxonomy" id="493375"/>
    <lineage>
        <taxon>Bacteria</taxon>
        <taxon>Pseudomonadati</taxon>
        <taxon>Bacteroidota</taxon>
        <taxon>Flavobacteriia</taxon>
        <taxon>Flavobacteriales</taxon>
        <taxon>Weeksellaceae</taxon>
        <taxon>Chryseobacterium group</taxon>
        <taxon>Halpernia</taxon>
    </lineage>
</organism>
<dbReference type="Proteomes" id="UP000236738">
    <property type="component" value="Unassembled WGS sequence"/>
</dbReference>
<keyword evidence="2" id="KW-1185">Reference proteome</keyword>
<dbReference type="RefSeq" id="WP_103912533.1">
    <property type="nucleotide sequence ID" value="NZ_FNUS01000001.1"/>
</dbReference>
<dbReference type="AlphaFoldDB" id="A0A1H5TLQ4"/>
<dbReference type="SUPFAM" id="SSF63825">
    <property type="entry name" value="YWTD domain"/>
    <property type="match status" value="1"/>
</dbReference>
<sequence length="287" mass="33294">MKNLLLLFSLLYFHSFFSQKTERFNIKKYQIATLDDSLKESSGLDFFNGNLYTFNDSGNTAELFQISLDSGKIQKKIETNLRNEDWEALCNNGKNFYIGDIGNNQGTRKDLKIYKFPIDSAQNVQTISFYYPEQSDFTPKNLNNDFDAEALVFLDGKIHLFTKEWKSKKTTHYILDPTNFELQKAEKKETFKTNFVVTDAAYFEDKLYLIGYTKTTSVFLEIFQRSEGDYFFKKPAKKYKLGNAFSLSQIEGIAVNKNGIYISGEEFKTPLGDRNGKFYFIPKDDLN</sequence>
<dbReference type="EMBL" id="FNUS01000001">
    <property type="protein sequence ID" value="SEF63706.1"/>
    <property type="molecule type" value="Genomic_DNA"/>
</dbReference>
<protein>
    <submittedName>
        <fullName evidence="1">Uncharacterized protein</fullName>
    </submittedName>
</protein>
<evidence type="ECO:0000313" key="2">
    <source>
        <dbReference type="Proteomes" id="UP000236738"/>
    </source>
</evidence>
<accession>A0A1H5TLQ4</accession>
<proteinExistence type="predicted"/>
<dbReference type="OrthoDB" id="9798438at2"/>
<reference evidence="2" key="1">
    <citation type="submission" date="2016-10" db="EMBL/GenBank/DDBJ databases">
        <authorList>
            <person name="Varghese N."/>
            <person name="Submissions S."/>
        </authorList>
    </citation>
    <scope>NUCLEOTIDE SEQUENCE [LARGE SCALE GENOMIC DNA]</scope>
    <source>
        <strain evidence="2">DSM 21580</strain>
    </source>
</reference>
<gene>
    <name evidence="1" type="ORF">SAMN05421847_0513</name>
</gene>